<feature type="coiled-coil region" evidence="1">
    <location>
        <begin position="18"/>
        <end position="45"/>
    </location>
</feature>
<reference evidence="2" key="2">
    <citation type="journal article" date="2022" name="Nat. Microbiol.">
        <title>A closed Candidatus Odinarchaeum chromosome exposes Asgard archaeal viruses.</title>
        <authorList>
            <person name="Tamarit D."/>
            <person name="Caceres E.F."/>
            <person name="Krupovic M."/>
            <person name="Nijland R."/>
            <person name="Eme L."/>
            <person name="Robinson N.P."/>
            <person name="Ettema T.J.G."/>
        </authorList>
    </citation>
    <scope>NUCLEOTIDE SEQUENCE</scope>
    <source>
        <strain evidence="2">LCB_4</strain>
    </source>
</reference>
<reference evidence="2" key="1">
    <citation type="journal article" date="2017" name="Nature">
        <title>Asgard archaea illuminate the origin of eukaryotic cellular complexity.</title>
        <authorList>
            <person name="Zaremba-Niedzwiedzka K."/>
            <person name="Caceres E.F."/>
            <person name="Saw J.H."/>
            <person name="Backstrom D."/>
            <person name="Juzokaite L."/>
            <person name="Vancaester E."/>
            <person name="Seitz K.W."/>
            <person name="Anantharaman K."/>
            <person name="Starnawski P."/>
            <person name="Kjeldsen K.U."/>
            <person name="Scott M.B."/>
            <person name="Nunoura T."/>
            <person name="Banfield J.F."/>
            <person name="Schramm A."/>
            <person name="Baker B.J."/>
            <person name="Spang A."/>
            <person name="Ettema T.J.G."/>
        </authorList>
    </citation>
    <scope>NUCLEOTIDE SEQUENCE</scope>
    <source>
        <strain evidence="2">LCB_4</strain>
    </source>
</reference>
<proteinExistence type="predicted"/>
<evidence type="ECO:0000256" key="1">
    <source>
        <dbReference type="SAM" id="Coils"/>
    </source>
</evidence>
<keyword evidence="1" id="KW-0175">Coiled coil</keyword>
<evidence type="ECO:0000313" key="2">
    <source>
        <dbReference type="EMBL" id="WEU40965.1"/>
    </source>
</evidence>
<gene>
    <name evidence="2" type="ORF">OdinLCB4_003395</name>
</gene>
<accession>A0AAF0D3D9</accession>
<organism evidence="2 3">
    <name type="scientific">Odinarchaeota yellowstonii (strain LCB_4)</name>
    <dbReference type="NCBI Taxonomy" id="1841599"/>
    <lineage>
        <taxon>Archaea</taxon>
        <taxon>Promethearchaeati</taxon>
        <taxon>Candidatus Odinarchaeota</taxon>
        <taxon>Candidatus Odinarchaeia</taxon>
        <taxon>Candidatus Odinarchaeales</taxon>
        <taxon>Candidatus Odinarchaeaceae</taxon>
        <taxon>Candidatus Odinarchaeum</taxon>
    </lineage>
</organism>
<dbReference type="EMBL" id="CP091871">
    <property type="protein sequence ID" value="WEU40965.1"/>
    <property type="molecule type" value="Genomic_DNA"/>
</dbReference>
<dbReference type="Proteomes" id="UP000186851">
    <property type="component" value="Chromosome"/>
</dbReference>
<name>A0AAF0D3D9_ODILC</name>
<protein>
    <submittedName>
        <fullName evidence="2">Uncharacterized protein</fullName>
    </submittedName>
</protein>
<sequence length="77" mass="9424">MYTIILLGYLGFFEDPRLQQYLELAEELREYYKTYEKAYAQFKEDKTNFKEVKELLAGFQKYLRELIEKLTDHKSLK</sequence>
<dbReference type="KEGG" id="oyw:OdinLCB4_003395"/>
<evidence type="ECO:0000313" key="3">
    <source>
        <dbReference type="Proteomes" id="UP000186851"/>
    </source>
</evidence>
<dbReference type="AlphaFoldDB" id="A0AAF0D3D9"/>